<sequence length="83" mass="9160">MPSILRQPCRFCTWQPICSVSFINRTKDAHDPRQRWDGERSRPVSAVLVDLADDRRRASAVAAGVPGGTTTAASALGSRRRRP</sequence>
<evidence type="ECO:0000313" key="3">
    <source>
        <dbReference type="Proteomes" id="UP000076874"/>
    </source>
</evidence>
<keyword evidence="3" id="KW-1185">Reference proteome</keyword>
<name>A0A167Y8W4_9HYPO</name>
<protein>
    <submittedName>
        <fullName evidence="2">Uncharacterized protein</fullName>
    </submittedName>
</protein>
<gene>
    <name evidence="2" type="ORF">SPI_02778</name>
</gene>
<comment type="caution">
    <text evidence="2">The sequence shown here is derived from an EMBL/GenBank/DDBJ whole genome shotgun (WGS) entry which is preliminary data.</text>
</comment>
<dbReference type="Proteomes" id="UP000076874">
    <property type="component" value="Unassembled WGS sequence"/>
</dbReference>
<dbReference type="EMBL" id="AZHD01000003">
    <property type="protein sequence ID" value="OAA65991.1"/>
    <property type="molecule type" value="Genomic_DNA"/>
</dbReference>
<evidence type="ECO:0000256" key="1">
    <source>
        <dbReference type="SAM" id="MobiDB-lite"/>
    </source>
</evidence>
<reference evidence="2 3" key="1">
    <citation type="journal article" date="2016" name="Genome Biol. Evol.">
        <title>Divergent and convergent evolution of fungal pathogenicity.</title>
        <authorList>
            <person name="Shang Y."/>
            <person name="Xiao G."/>
            <person name="Zheng P."/>
            <person name="Cen K."/>
            <person name="Zhan S."/>
            <person name="Wang C."/>
        </authorList>
    </citation>
    <scope>NUCLEOTIDE SEQUENCE [LARGE SCALE GENOMIC DNA]</scope>
    <source>
        <strain evidence="2 3">RCEF 264</strain>
    </source>
</reference>
<dbReference type="AlphaFoldDB" id="A0A167Y8W4"/>
<feature type="compositionally biased region" description="Low complexity" evidence="1">
    <location>
        <begin position="59"/>
        <end position="75"/>
    </location>
</feature>
<feature type="region of interest" description="Disordered" evidence="1">
    <location>
        <begin position="59"/>
        <end position="83"/>
    </location>
</feature>
<proteinExistence type="predicted"/>
<organism evidence="2 3">
    <name type="scientific">Niveomyces insectorum RCEF 264</name>
    <dbReference type="NCBI Taxonomy" id="1081102"/>
    <lineage>
        <taxon>Eukaryota</taxon>
        <taxon>Fungi</taxon>
        <taxon>Dikarya</taxon>
        <taxon>Ascomycota</taxon>
        <taxon>Pezizomycotina</taxon>
        <taxon>Sordariomycetes</taxon>
        <taxon>Hypocreomycetidae</taxon>
        <taxon>Hypocreales</taxon>
        <taxon>Cordycipitaceae</taxon>
        <taxon>Niveomyces</taxon>
    </lineage>
</organism>
<accession>A0A167Y8W4</accession>
<evidence type="ECO:0000313" key="2">
    <source>
        <dbReference type="EMBL" id="OAA65991.1"/>
    </source>
</evidence>